<gene>
    <name evidence="8" type="ORF">QP116_03690</name>
</gene>
<comment type="caution">
    <text evidence="8">The sequence shown here is derived from an EMBL/GenBank/DDBJ whole genome shotgun (WGS) entry which is preliminary data.</text>
</comment>
<proteinExistence type="predicted"/>
<evidence type="ECO:0000256" key="3">
    <source>
        <dbReference type="ARBA" id="ARBA00022692"/>
    </source>
</evidence>
<feature type="region of interest" description="Disordered" evidence="6">
    <location>
        <begin position="378"/>
        <end position="399"/>
    </location>
</feature>
<dbReference type="GO" id="GO:0005886">
    <property type="term" value="C:plasma membrane"/>
    <property type="evidence" value="ECO:0007669"/>
    <property type="project" value="UniProtKB-SubCell"/>
</dbReference>
<sequence>MERSITADPDAKDAIEERMDNAGPIPAAGWKYIFGRALREFTRDGGMDMAAALTYRTVFAIFPALLAVVSTLGLFGQGEETTKLLLNTIKDVGSPEMAKVLEDPITGLTEGSGAGLFFVIGVLGAVWTSSNYVNAFSRSINTVYGVEEGRAAMFLRIQMYLITLALLFGAMICILLLLVSGDFASMIGGWIGLGPEAVTVWNILKWPVLIVVAIVMIGLLYNFTPNVRRPQVRWITLGATFALVAMALATAGFAWYLSNFANYNKTYGSIGGAIAGLMWIWIINCVLILGAEVDVEAQRTRQLTAGLEAEEQVLLPPRATSGIKKKEKAYAKDVYEGRKLRAMTNPIGPEPMDPRRKKNRLKALASIGGVVAVLSMIRSASQTPPEDAEPSSDTDSSKE</sequence>
<dbReference type="EMBL" id="JASODW010000003">
    <property type="protein sequence ID" value="MDK6274848.1"/>
    <property type="molecule type" value="Genomic_DNA"/>
</dbReference>
<evidence type="ECO:0000256" key="6">
    <source>
        <dbReference type="SAM" id="MobiDB-lite"/>
    </source>
</evidence>
<evidence type="ECO:0000313" key="8">
    <source>
        <dbReference type="EMBL" id="MDK6274848.1"/>
    </source>
</evidence>
<dbReference type="Proteomes" id="UP001240483">
    <property type="component" value="Unassembled WGS sequence"/>
</dbReference>
<keyword evidence="4 7" id="KW-1133">Transmembrane helix</keyword>
<dbReference type="Pfam" id="PF03631">
    <property type="entry name" value="Virul_fac_BrkB"/>
    <property type="match status" value="1"/>
</dbReference>
<accession>A0AAP4C5T4</accession>
<feature type="transmembrane region" description="Helical" evidence="7">
    <location>
        <begin position="235"/>
        <end position="257"/>
    </location>
</feature>
<dbReference type="PANTHER" id="PTHR30213:SF0">
    <property type="entry name" value="UPF0761 MEMBRANE PROTEIN YIHY"/>
    <property type="match status" value="1"/>
</dbReference>
<dbReference type="NCBIfam" id="TIGR00765">
    <property type="entry name" value="yihY_not_rbn"/>
    <property type="match status" value="1"/>
</dbReference>
<evidence type="ECO:0000256" key="5">
    <source>
        <dbReference type="ARBA" id="ARBA00023136"/>
    </source>
</evidence>
<evidence type="ECO:0000256" key="1">
    <source>
        <dbReference type="ARBA" id="ARBA00004651"/>
    </source>
</evidence>
<evidence type="ECO:0000256" key="7">
    <source>
        <dbReference type="SAM" id="Phobius"/>
    </source>
</evidence>
<feature type="transmembrane region" description="Helical" evidence="7">
    <location>
        <begin position="160"/>
        <end position="191"/>
    </location>
</feature>
<comment type="subcellular location">
    <subcellularLocation>
        <location evidence="1">Cell membrane</location>
        <topology evidence="1">Multi-pass membrane protein</topology>
    </subcellularLocation>
</comment>
<feature type="transmembrane region" description="Helical" evidence="7">
    <location>
        <begin position="53"/>
        <end position="75"/>
    </location>
</feature>
<protein>
    <submittedName>
        <fullName evidence="8">YihY/virulence factor BrkB family protein</fullName>
    </submittedName>
</protein>
<evidence type="ECO:0000313" key="9">
    <source>
        <dbReference type="Proteomes" id="UP001240483"/>
    </source>
</evidence>
<reference evidence="8" key="1">
    <citation type="submission" date="2023-05" db="EMBL/GenBank/DDBJ databases">
        <title>Cataloging the Phylogenetic Diversity of Human Bladder Bacteria.</title>
        <authorList>
            <person name="Du J."/>
        </authorList>
    </citation>
    <scope>NUCLEOTIDE SEQUENCE</scope>
    <source>
        <strain evidence="8">UMB9978</strain>
    </source>
</reference>
<feature type="transmembrane region" description="Helical" evidence="7">
    <location>
        <begin position="114"/>
        <end position="133"/>
    </location>
</feature>
<dbReference type="PANTHER" id="PTHR30213">
    <property type="entry name" value="INNER MEMBRANE PROTEIN YHJD"/>
    <property type="match status" value="1"/>
</dbReference>
<evidence type="ECO:0000256" key="2">
    <source>
        <dbReference type="ARBA" id="ARBA00022475"/>
    </source>
</evidence>
<dbReference type="AlphaFoldDB" id="A0AAP4C5T4"/>
<evidence type="ECO:0000256" key="4">
    <source>
        <dbReference type="ARBA" id="ARBA00022989"/>
    </source>
</evidence>
<dbReference type="InterPro" id="IPR017039">
    <property type="entry name" value="Virul_fac_BrkB"/>
</dbReference>
<name>A0AAP4C5T4_9MICC</name>
<feature type="transmembrane region" description="Helical" evidence="7">
    <location>
        <begin position="269"/>
        <end position="291"/>
    </location>
</feature>
<keyword evidence="5 7" id="KW-0472">Membrane</keyword>
<keyword evidence="2" id="KW-1003">Cell membrane</keyword>
<keyword evidence="3 7" id="KW-0812">Transmembrane</keyword>
<organism evidence="8 9">
    <name type="scientific">Pseudoglutamicibacter cumminsii</name>
    <dbReference type="NCBI Taxonomy" id="156979"/>
    <lineage>
        <taxon>Bacteria</taxon>
        <taxon>Bacillati</taxon>
        <taxon>Actinomycetota</taxon>
        <taxon>Actinomycetes</taxon>
        <taxon>Micrococcales</taxon>
        <taxon>Micrococcaceae</taxon>
        <taxon>Pseudoglutamicibacter</taxon>
    </lineage>
</organism>
<feature type="transmembrane region" description="Helical" evidence="7">
    <location>
        <begin position="203"/>
        <end position="223"/>
    </location>
</feature>
<dbReference type="RefSeq" id="WP_285332783.1">
    <property type="nucleotide sequence ID" value="NZ_JASODW010000003.1"/>
</dbReference>